<dbReference type="EMBL" id="QMIF01000018">
    <property type="protein sequence ID" value="TVM31062.1"/>
    <property type="molecule type" value="Genomic_DNA"/>
</dbReference>
<evidence type="ECO:0000313" key="5">
    <source>
        <dbReference type="Proteomes" id="UP000503251"/>
    </source>
</evidence>
<accession>A0A6P1ZET0</accession>
<evidence type="ECO:0000313" key="4">
    <source>
        <dbReference type="Proteomes" id="UP000434052"/>
    </source>
</evidence>
<feature type="compositionally biased region" description="Basic and acidic residues" evidence="1">
    <location>
        <begin position="42"/>
        <end position="66"/>
    </location>
</feature>
<evidence type="ECO:0000313" key="2">
    <source>
        <dbReference type="EMBL" id="QJT09701.1"/>
    </source>
</evidence>
<dbReference type="Proteomes" id="UP000434052">
    <property type="component" value="Unassembled WGS sequence"/>
</dbReference>
<sequence length="104" mass="11334">MSSFQISLLFQQLPLVGQIAGAEMAAPEAQAAAASHMAYEALRKQREQVPETEKSENVKADFDAGKRGGGSGRPARRRKKNEPEEPAEDQGKTPWSGNIVNRNI</sequence>
<dbReference type="AlphaFoldDB" id="A0A6P1ZET0"/>
<feature type="compositionally biased region" description="Polar residues" evidence="1">
    <location>
        <begin position="93"/>
        <end position="104"/>
    </location>
</feature>
<name>A0A6P1ZET0_9BACT</name>
<reference evidence="3 4" key="1">
    <citation type="submission" date="2018-06" db="EMBL/GenBank/DDBJ databases">
        <title>Complete genome of Desulfovibrio marinus P48SEP.</title>
        <authorList>
            <person name="Crispim J.S."/>
            <person name="Vidigal P.M.P."/>
            <person name="Silva L.C.F."/>
            <person name="Araujo L.C."/>
            <person name="Laguardia C.N."/>
            <person name="Dias R.S."/>
            <person name="Sousa M.P."/>
            <person name="Paula S.O."/>
            <person name="Silva C."/>
        </authorList>
    </citation>
    <scope>NUCLEOTIDE SEQUENCE [LARGE SCALE GENOMIC DNA]</scope>
    <source>
        <strain evidence="3 4">P48SEP</strain>
    </source>
</reference>
<dbReference type="EMBL" id="CP039543">
    <property type="protein sequence ID" value="QJT09701.1"/>
    <property type="molecule type" value="Genomic_DNA"/>
</dbReference>
<proteinExistence type="predicted"/>
<evidence type="ECO:0000313" key="3">
    <source>
        <dbReference type="EMBL" id="TVM31062.1"/>
    </source>
</evidence>
<protein>
    <submittedName>
        <fullName evidence="3">Uncharacterized protein</fullName>
    </submittedName>
</protein>
<organism evidence="3 4">
    <name type="scientific">Oceanidesulfovibrio marinus</name>
    <dbReference type="NCBI Taxonomy" id="370038"/>
    <lineage>
        <taxon>Bacteria</taxon>
        <taxon>Pseudomonadati</taxon>
        <taxon>Thermodesulfobacteriota</taxon>
        <taxon>Desulfovibrionia</taxon>
        <taxon>Desulfovibrionales</taxon>
        <taxon>Desulfovibrionaceae</taxon>
        <taxon>Oceanidesulfovibrio</taxon>
    </lineage>
</organism>
<keyword evidence="5" id="KW-1185">Reference proteome</keyword>
<evidence type="ECO:0000256" key="1">
    <source>
        <dbReference type="SAM" id="MobiDB-lite"/>
    </source>
</evidence>
<reference evidence="2 5" key="2">
    <citation type="submission" date="2019-04" db="EMBL/GenBank/DDBJ databases">
        <title>Isolation and culture of sulfate reducing bacteria from the cold seep of the South China Sea.</title>
        <authorList>
            <person name="Sun C."/>
            <person name="Liu R."/>
        </authorList>
    </citation>
    <scope>NUCLEOTIDE SEQUENCE [LARGE SCALE GENOMIC DNA]</scope>
    <source>
        <strain evidence="2 5">CS1</strain>
    </source>
</reference>
<feature type="region of interest" description="Disordered" evidence="1">
    <location>
        <begin position="42"/>
        <end position="104"/>
    </location>
</feature>
<gene>
    <name evidence="3" type="ORF">DQK91_19705</name>
    <name evidence="2" type="ORF">E8L03_12485</name>
</gene>
<dbReference type="RefSeq" id="WP_144307118.1">
    <property type="nucleotide sequence ID" value="NZ_CP039543.1"/>
</dbReference>
<dbReference type="Proteomes" id="UP000503251">
    <property type="component" value="Chromosome"/>
</dbReference>